<protein>
    <submittedName>
        <fullName evidence="1 5">Uncharacterized protein</fullName>
    </submittedName>
</protein>
<reference evidence="5" key="1">
    <citation type="submission" date="2017-02" db="UniProtKB">
        <authorList>
            <consortium name="WormBaseParasite"/>
        </authorList>
    </citation>
    <scope>IDENTIFICATION</scope>
</reference>
<accession>A0A0R3SKB7</accession>
<dbReference type="EMBL" id="CABIJS010000256">
    <property type="protein sequence ID" value="VUZ47909.1"/>
    <property type="molecule type" value="Genomic_DNA"/>
</dbReference>
<dbReference type="Proteomes" id="UP000274504">
    <property type="component" value="Unassembled WGS sequence"/>
</dbReference>
<dbReference type="AlphaFoldDB" id="A0A0R3SKB7"/>
<keyword evidence="4" id="KW-1185">Reference proteome</keyword>
<sequence>MSKVIVLFYAIPKNYYAAPRYINPIPNRNLIIFKLISSQKKSWAVTILAVGLVATPTLAMDAMVDTRLAAVDLAVMVVVDVVVDVAVDVVVAVEMAGVHAVETAVADVGAVMPVFHVSGTVADGLELLQQNRRRTARKCSC</sequence>
<dbReference type="Proteomes" id="UP000321570">
    <property type="component" value="Unassembled WGS sequence"/>
</dbReference>
<evidence type="ECO:0000313" key="3">
    <source>
        <dbReference type="Proteomes" id="UP000274504"/>
    </source>
</evidence>
<evidence type="ECO:0000313" key="2">
    <source>
        <dbReference type="EMBL" id="VUZ47909.1"/>
    </source>
</evidence>
<dbReference type="EMBL" id="UYSG01002719">
    <property type="protein sequence ID" value="VDL57698.1"/>
    <property type="molecule type" value="Genomic_DNA"/>
</dbReference>
<evidence type="ECO:0000313" key="4">
    <source>
        <dbReference type="Proteomes" id="UP000321570"/>
    </source>
</evidence>
<organism evidence="5">
    <name type="scientific">Hymenolepis diminuta</name>
    <name type="common">Rat tapeworm</name>
    <dbReference type="NCBI Taxonomy" id="6216"/>
    <lineage>
        <taxon>Eukaryota</taxon>
        <taxon>Metazoa</taxon>
        <taxon>Spiralia</taxon>
        <taxon>Lophotrochozoa</taxon>
        <taxon>Platyhelminthes</taxon>
        <taxon>Cestoda</taxon>
        <taxon>Eucestoda</taxon>
        <taxon>Cyclophyllidea</taxon>
        <taxon>Hymenolepididae</taxon>
        <taxon>Hymenolepis</taxon>
    </lineage>
</organism>
<proteinExistence type="predicted"/>
<dbReference type="WBParaSite" id="HDID_0000538201-mRNA-1">
    <property type="protein sequence ID" value="HDID_0000538201-mRNA-1"/>
    <property type="gene ID" value="HDID_0000538201"/>
</dbReference>
<evidence type="ECO:0000313" key="5">
    <source>
        <dbReference type="WBParaSite" id="HDID_0000538201-mRNA-1"/>
    </source>
</evidence>
<reference evidence="2 4" key="3">
    <citation type="submission" date="2019-07" db="EMBL/GenBank/DDBJ databases">
        <authorList>
            <person name="Jastrzebski P J."/>
            <person name="Paukszto L."/>
            <person name="Jastrzebski P J."/>
        </authorList>
    </citation>
    <scope>NUCLEOTIDE SEQUENCE [LARGE SCALE GENOMIC DNA]</scope>
    <source>
        <strain evidence="2 4">WMS-il1</strain>
    </source>
</reference>
<reference evidence="1 3" key="2">
    <citation type="submission" date="2018-11" db="EMBL/GenBank/DDBJ databases">
        <authorList>
            <consortium name="Pathogen Informatics"/>
        </authorList>
    </citation>
    <scope>NUCLEOTIDE SEQUENCE [LARGE SCALE GENOMIC DNA]</scope>
</reference>
<name>A0A0R3SKB7_HYMDI</name>
<evidence type="ECO:0000313" key="1">
    <source>
        <dbReference type="EMBL" id="VDL57698.1"/>
    </source>
</evidence>
<gene>
    <name evidence="1" type="ORF">HDID_LOCUS5380</name>
    <name evidence="2" type="ORF">WMSIL1_LOCUS7373</name>
</gene>